<dbReference type="RefSeq" id="WP_058950331.1">
    <property type="nucleotide sequence ID" value="NZ_BBXV01000024.1"/>
</dbReference>
<proteinExistence type="predicted"/>
<accession>A0A0U9HA49</accession>
<evidence type="ECO:0000313" key="4">
    <source>
        <dbReference type="Proteomes" id="UP000052946"/>
    </source>
</evidence>
<dbReference type="InterPro" id="IPR010841">
    <property type="entry name" value="EF-G-binding_N"/>
</dbReference>
<dbReference type="Gene3D" id="1.20.1280.250">
    <property type="match status" value="1"/>
</dbReference>
<reference evidence="3 4" key="2">
    <citation type="journal article" date="2016" name="Genome Announc.">
        <title>Draft Genome Sequence of Oceanobacillus picturae Heshi-B3, Isolated from Fermented Rice Bran in a Traditional Japanese Seafood Dish.</title>
        <authorList>
            <person name="Akuzawa S."/>
            <person name="Nagaoka J."/>
            <person name="Kanekatsu M."/>
            <person name="Kanesaki Y."/>
            <person name="Suzuki T."/>
        </authorList>
    </citation>
    <scope>NUCLEOTIDE SEQUENCE [LARGE SCALE GENOMIC DNA]</scope>
    <source>
        <strain evidence="3 4">Heshi-B3</strain>
    </source>
</reference>
<dbReference type="Proteomes" id="UP000052946">
    <property type="component" value="Unassembled WGS sequence"/>
</dbReference>
<feature type="domain" description="Elongation factor G-binding protein N-terminal" evidence="1">
    <location>
        <begin position="4"/>
        <end position="86"/>
    </location>
</feature>
<dbReference type="InterPro" id="IPR032330">
    <property type="entry name" value="EF-G-binding_C"/>
</dbReference>
<dbReference type="AlphaFoldDB" id="A0A0U9HA49"/>
<comment type="caution">
    <text evidence="3">The sequence shown here is derived from an EMBL/GenBank/DDBJ whole genome shotgun (WGS) entry which is preliminary data.</text>
</comment>
<name>A0A0U9HA49_9BACI</name>
<evidence type="ECO:0000259" key="1">
    <source>
        <dbReference type="Pfam" id="PF07299"/>
    </source>
</evidence>
<evidence type="ECO:0000313" key="3">
    <source>
        <dbReference type="EMBL" id="GAQ18145.1"/>
    </source>
</evidence>
<evidence type="ECO:0000259" key="2">
    <source>
        <dbReference type="Pfam" id="PF16571"/>
    </source>
</evidence>
<dbReference type="CDD" id="cd16342">
    <property type="entry name" value="FusC_FusB"/>
    <property type="match status" value="1"/>
</dbReference>
<dbReference type="EMBL" id="BBXV01000024">
    <property type="protein sequence ID" value="GAQ18145.1"/>
    <property type="molecule type" value="Genomic_DNA"/>
</dbReference>
<dbReference type="Pfam" id="PF07299">
    <property type="entry name" value="EF-G-binding_N"/>
    <property type="match status" value="1"/>
</dbReference>
<sequence>MEPFIRVDQFNFIARQAQDLVSGHSTSNEKAVLGALESMAKERVLALIPAMTEEQAQLLQPITLVDDKDKAERFLSKLKPYVIPFQVTEQGIKKLFPKVKKLKIPALQRIDLQQLCYLSWIDYSTNKKFIVLKHNGKLTGLHGSFDMIKQKGICSICHKHEEVGLFLAHKKGKVQGTFTKKGNYICRDNETCNQNITSLDNLHDFVNRLKA</sequence>
<protein>
    <submittedName>
        <fullName evidence="3">Fibronectin-binding protein FBP</fullName>
    </submittedName>
</protein>
<dbReference type="OrthoDB" id="1891078at2"/>
<dbReference type="Pfam" id="PF16571">
    <property type="entry name" value="FBP_C"/>
    <property type="match status" value="1"/>
</dbReference>
<feature type="domain" description="Elongation factor G-binding protein C-terminal treble-clef zinc-finger" evidence="2">
    <location>
        <begin position="99"/>
        <end position="199"/>
    </location>
</feature>
<reference evidence="4" key="1">
    <citation type="submission" date="2015-07" db="EMBL/GenBank/DDBJ databases">
        <title>Draft Genome Sequence of Oceanobacillus picturae Heshi-B3 that Was Isolated from Fermented Rice Bran with Aging Salted Mackerel, Which Was Named Heshiko as Traditional Fermented Seafood in Japan.</title>
        <authorList>
            <person name="Akuzawa S."/>
            <person name="Nakagawa J."/>
            <person name="Kanekatsu T."/>
            <person name="Kanesaki Y."/>
            <person name="Suzuki T."/>
        </authorList>
    </citation>
    <scope>NUCLEOTIDE SEQUENCE [LARGE SCALE GENOMIC DNA]</scope>
    <source>
        <strain evidence="4">Heshi-B3</strain>
    </source>
</reference>
<organism evidence="3 4">
    <name type="scientific">Oceanobacillus picturae</name>
    <dbReference type="NCBI Taxonomy" id="171693"/>
    <lineage>
        <taxon>Bacteria</taxon>
        <taxon>Bacillati</taxon>
        <taxon>Bacillota</taxon>
        <taxon>Bacilli</taxon>
        <taxon>Bacillales</taxon>
        <taxon>Bacillaceae</taxon>
        <taxon>Oceanobacillus</taxon>
    </lineage>
</organism>
<dbReference type="InterPro" id="IPR038344">
    <property type="entry name" value="EF-G_N_sf"/>
</dbReference>
<gene>
    <name evidence="3" type="ORF">OPHB3_2084</name>
</gene>